<reference evidence="1" key="2">
    <citation type="submission" date="2021-12" db="EMBL/GenBank/DDBJ databases">
        <title>Resequencing data analysis of finger millet.</title>
        <authorList>
            <person name="Hatakeyama M."/>
            <person name="Aluri S."/>
            <person name="Balachadran M.T."/>
            <person name="Sivarajan S.R."/>
            <person name="Poveda L."/>
            <person name="Shimizu-Inatsugi R."/>
            <person name="Schlapbach R."/>
            <person name="Sreeman S.M."/>
            <person name="Shimizu K.K."/>
        </authorList>
    </citation>
    <scope>NUCLEOTIDE SEQUENCE</scope>
</reference>
<protein>
    <submittedName>
        <fullName evidence="1">Uncharacterized protein</fullName>
    </submittedName>
</protein>
<name>A0AAV5DVC2_ELECO</name>
<keyword evidence="2" id="KW-1185">Reference proteome</keyword>
<gene>
    <name evidence="1" type="primary">gb01141</name>
    <name evidence="1" type="ORF">PR202_gb01141</name>
</gene>
<dbReference type="Proteomes" id="UP001054889">
    <property type="component" value="Unassembled WGS sequence"/>
</dbReference>
<evidence type="ECO:0000313" key="2">
    <source>
        <dbReference type="Proteomes" id="UP001054889"/>
    </source>
</evidence>
<accession>A0AAV5DVC2</accession>
<dbReference type="AlphaFoldDB" id="A0AAV5DVC2"/>
<comment type="caution">
    <text evidence="1">The sequence shown here is derived from an EMBL/GenBank/DDBJ whole genome shotgun (WGS) entry which is preliminary data.</text>
</comment>
<organism evidence="1 2">
    <name type="scientific">Eleusine coracana subsp. coracana</name>
    <dbReference type="NCBI Taxonomy" id="191504"/>
    <lineage>
        <taxon>Eukaryota</taxon>
        <taxon>Viridiplantae</taxon>
        <taxon>Streptophyta</taxon>
        <taxon>Embryophyta</taxon>
        <taxon>Tracheophyta</taxon>
        <taxon>Spermatophyta</taxon>
        <taxon>Magnoliopsida</taxon>
        <taxon>Liliopsida</taxon>
        <taxon>Poales</taxon>
        <taxon>Poaceae</taxon>
        <taxon>PACMAD clade</taxon>
        <taxon>Chloridoideae</taxon>
        <taxon>Cynodonteae</taxon>
        <taxon>Eleusininae</taxon>
        <taxon>Eleusine</taxon>
    </lineage>
</organism>
<sequence>MTPVTLSRRSVAPGSHVSPMWSKLFHRMFEALVDEASTRLPVSRRTATAVTFPPSRFFRPRDRVQRGRPVTGSVHIGEAANLLVLVQRGVGLKSW</sequence>
<proteinExistence type="predicted"/>
<reference evidence="1" key="1">
    <citation type="journal article" date="2018" name="DNA Res.">
        <title>Multiple hybrid de novo genome assembly of finger millet, an orphan allotetraploid crop.</title>
        <authorList>
            <person name="Hatakeyama M."/>
            <person name="Aluri S."/>
            <person name="Balachadran M.T."/>
            <person name="Sivarajan S.R."/>
            <person name="Patrignani A."/>
            <person name="Gruter S."/>
            <person name="Poveda L."/>
            <person name="Shimizu-Inatsugi R."/>
            <person name="Baeten J."/>
            <person name="Francoijs K.J."/>
            <person name="Nataraja K.N."/>
            <person name="Reddy Y.A.N."/>
            <person name="Phadnis S."/>
            <person name="Ravikumar R.L."/>
            <person name="Schlapbach R."/>
            <person name="Sreeman S.M."/>
            <person name="Shimizu K.K."/>
        </authorList>
    </citation>
    <scope>NUCLEOTIDE SEQUENCE</scope>
</reference>
<evidence type="ECO:0000313" key="1">
    <source>
        <dbReference type="EMBL" id="GJN14330.1"/>
    </source>
</evidence>
<dbReference type="EMBL" id="BQKI01000071">
    <property type="protein sequence ID" value="GJN14330.1"/>
    <property type="molecule type" value="Genomic_DNA"/>
</dbReference>